<dbReference type="AlphaFoldDB" id="A0A1H1QFZ6"/>
<dbReference type="Proteomes" id="UP000199597">
    <property type="component" value="Chromosome I"/>
</dbReference>
<dbReference type="EMBL" id="LT629766">
    <property type="protein sequence ID" value="SDS22402.1"/>
    <property type="molecule type" value="Genomic_DNA"/>
</dbReference>
<dbReference type="CDD" id="cd00090">
    <property type="entry name" value="HTH_ARSR"/>
    <property type="match status" value="1"/>
</dbReference>
<dbReference type="GO" id="GO:0005829">
    <property type="term" value="C:cytosol"/>
    <property type="evidence" value="ECO:0007669"/>
    <property type="project" value="TreeGrafter"/>
</dbReference>
<evidence type="ECO:0000313" key="6">
    <source>
        <dbReference type="Proteomes" id="UP000199597"/>
    </source>
</evidence>
<dbReference type="InterPro" id="IPR019888">
    <property type="entry name" value="Tscrpt_reg_AsnC-like"/>
</dbReference>
<dbReference type="PROSITE" id="PS50956">
    <property type="entry name" value="HTH_ASNC_2"/>
    <property type="match status" value="2"/>
</dbReference>
<feature type="domain" description="HTH asnC-type" evidence="4">
    <location>
        <begin position="162"/>
        <end position="228"/>
    </location>
</feature>
<dbReference type="InterPro" id="IPR036390">
    <property type="entry name" value="WH_DNA-bd_sf"/>
</dbReference>
<evidence type="ECO:0000256" key="1">
    <source>
        <dbReference type="ARBA" id="ARBA00023015"/>
    </source>
</evidence>
<dbReference type="InterPro" id="IPR011008">
    <property type="entry name" value="Dimeric_a/b-barrel"/>
</dbReference>
<dbReference type="SMART" id="SM00344">
    <property type="entry name" value="HTH_ASNC"/>
    <property type="match status" value="2"/>
</dbReference>
<keyword evidence="6" id="KW-1185">Reference proteome</keyword>
<organism evidence="5 6">
    <name type="scientific">Brevibacterium siliguriense</name>
    <dbReference type="NCBI Taxonomy" id="1136497"/>
    <lineage>
        <taxon>Bacteria</taxon>
        <taxon>Bacillati</taxon>
        <taxon>Actinomycetota</taxon>
        <taxon>Actinomycetes</taxon>
        <taxon>Micrococcales</taxon>
        <taxon>Brevibacteriaceae</taxon>
        <taxon>Brevibacterium</taxon>
    </lineage>
</organism>
<dbReference type="PANTHER" id="PTHR30154">
    <property type="entry name" value="LEUCINE-RESPONSIVE REGULATORY PROTEIN"/>
    <property type="match status" value="1"/>
</dbReference>
<dbReference type="Pfam" id="PF13404">
    <property type="entry name" value="HTH_AsnC-type"/>
    <property type="match status" value="2"/>
</dbReference>
<keyword evidence="1" id="KW-0805">Transcription regulation</keyword>
<sequence>MTTPEGADAQRDFGDLDAALVRALQSDGRASILDLARMLGISRDLASQRVRRLIDEEGVKVVAAVDPGFAGHEVLVHAMLDVEGAAASIAHRIADYSDAVLVSLVSGMRPIVVEFRHGDLGELDEMLAAVRAIPGVRSIRLTTYVEVLKGFFVSNARKDVSPDPIDIAIIAMLQRDGRTSFKTLSEEVHLSPSSVRERVAKLLDAGVIRISAIRPGGISRSRFSIGLGISARGDLDAIRELILATPAIDFAARTHGSFDFIATVHGHVSGEVLAAVESLRSLAEVASLDSWTHLDLVKEGYARSVGQELQL</sequence>
<dbReference type="InterPro" id="IPR000485">
    <property type="entry name" value="AsnC-type_HTH_dom"/>
</dbReference>
<evidence type="ECO:0000256" key="2">
    <source>
        <dbReference type="ARBA" id="ARBA00023125"/>
    </source>
</evidence>
<evidence type="ECO:0000313" key="5">
    <source>
        <dbReference type="EMBL" id="SDS22402.1"/>
    </source>
</evidence>
<dbReference type="InterPro" id="IPR036388">
    <property type="entry name" value="WH-like_DNA-bd_sf"/>
</dbReference>
<accession>A0A1H1QFZ6</accession>
<evidence type="ECO:0000259" key="4">
    <source>
        <dbReference type="PROSITE" id="PS50956"/>
    </source>
</evidence>
<dbReference type="PANTHER" id="PTHR30154:SF34">
    <property type="entry name" value="TRANSCRIPTIONAL REGULATOR AZLB"/>
    <property type="match status" value="1"/>
</dbReference>
<keyword evidence="3" id="KW-0804">Transcription</keyword>
<dbReference type="Gene3D" id="1.10.10.10">
    <property type="entry name" value="Winged helix-like DNA-binding domain superfamily/Winged helix DNA-binding domain"/>
    <property type="match status" value="2"/>
</dbReference>
<dbReference type="STRING" id="1136497.SAMN04489752_1246"/>
<reference evidence="6" key="1">
    <citation type="submission" date="2016-10" db="EMBL/GenBank/DDBJ databases">
        <authorList>
            <person name="Varghese N."/>
            <person name="Submissions S."/>
        </authorList>
    </citation>
    <scope>NUCLEOTIDE SEQUENCE [LARGE SCALE GENOMIC DNA]</scope>
    <source>
        <strain evidence="6">DSM 23676</strain>
    </source>
</reference>
<keyword evidence="2 5" id="KW-0238">DNA-binding</keyword>
<feature type="domain" description="HTH asnC-type" evidence="4">
    <location>
        <begin position="15"/>
        <end position="73"/>
    </location>
</feature>
<protein>
    <submittedName>
        <fullName evidence="5">DNA-binding transcriptional regulator, Lrp family</fullName>
    </submittedName>
</protein>
<dbReference type="PRINTS" id="PR00033">
    <property type="entry name" value="HTHASNC"/>
</dbReference>
<evidence type="ECO:0000256" key="3">
    <source>
        <dbReference type="ARBA" id="ARBA00023163"/>
    </source>
</evidence>
<name>A0A1H1QFZ6_9MICO</name>
<dbReference type="GO" id="GO:0043200">
    <property type="term" value="P:response to amino acid"/>
    <property type="evidence" value="ECO:0007669"/>
    <property type="project" value="TreeGrafter"/>
</dbReference>
<dbReference type="GO" id="GO:0043565">
    <property type="term" value="F:sequence-specific DNA binding"/>
    <property type="evidence" value="ECO:0007669"/>
    <property type="project" value="InterPro"/>
</dbReference>
<proteinExistence type="predicted"/>
<dbReference type="OrthoDB" id="3526090at2"/>
<gene>
    <name evidence="5" type="ORF">SAMN04489752_1246</name>
</gene>
<dbReference type="SUPFAM" id="SSF54909">
    <property type="entry name" value="Dimeric alpha+beta barrel"/>
    <property type="match status" value="1"/>
</dbReference>
<dbReference type="InterPro" id="IPR011991">
    <property type="entry name" value="ArsR-like_HTH"/>
</dbReference>
<dbReference type="SUPFAM" id="SSF46785">
    <property type="entry name" value="Winged helix' DNA-binding domain"/>
    <property type="match status" value="2"/>
</dbReference>